<dbReference type="Proteomes" id="UP000483293">
    <property type="component" value="Unassembled WGS sequence"/>
</dbReference>
<comment type="caution">
    <text evidence="1">The sequence shown here is derived from an EMBL/GenBank/DDBJ whole genome shotgun (WGS) entry which is preliminary data.</text>
</comment>
<dbReference type="EMBL" id="WHZV01000012">
    <property type="protein sequence ID" value="NEG56111.1"/>
    <property type="molecule type" value="Genomic_DNA"/>
</dbReference>
<protein>
    <submittedName>
        <fullName evidence="1">Uncharacterized protein</fullName>
    </submittedName>
</protein>
<sequence>MTPLEFMTRRKRLGLSQEELGRCLALVSSQPDGSPRAPIKQATIASWEGARGLPEWADDDTVLALFDAIDVKADEMCERIEGIIEHSSAVRDDPFVRVNGYATDGEFWTDWPDMTGWPHALWNLAATVAMDEMREEYGIVCTLLAQD</sequence>
<gene>
    <name evidence="1" type="ORF">GFD21_10170</name>
</gene>
<dbReference type="InterPro" id="IPR001387">
    <property type="entry name" value="Cro/C1-type_HTH"/>
</dbReference>
<dbReference type="CDD" id="cd00093">
    <property type="entry name" value="HTH_XRE"/>
    <property type="match status" value="1"/>
</dbReference>
<reference evidence="1 2" key="1">
    <citation type="submission" date="2019-10" db="EMBL/GenBank/DDBJ databases">
        <title>Bifidobacterium from non-human primates.</title>
        <authorList>
            <person name="Modesto M."/>
        </authorList>
    </citation>
    <scope>NUCLEOTIDE SEQUENCE [LARGE SCALE GENOMIC DNA]</scope>
    <source>
        <strain evidence="1 2">SMA15</strain>
    </source>
</reference>
<dbReference type="Gene3D" id="1.10.260.40">
    <property type="entry name" value="lambda repressor-like DNA-binding domains"/>
    <property type="match status" value="1"/>
</dbReference>
<organism evidence="1 2">
    <name type="scientific">Bifidobacterium platyrrhinorum</name>
    <dbReference type="NCBI Taxonomy" id="2661628"/>
    <lineage>
        <taxon>Bacteria</taxon>
        <taxon>Bacillati</taxon>
        <taxon>Actinomycetota</taxon>
        <taxon>Actinomycetes</taxon>
        <taxon>Bifidobacteriales</taxon>
        <taxon>Bifidobacteriaceae</taxon>
        <taxon>Bifidobacterium</taxon>
    </lineage>
</organism>
<evidence type="ECO:0000313" key="2">
    <source>
        <dbReference type="Proteomes" id="UP000483293"/>
    </source>
</evidence>
<dbReference type="InterPro" id="IPR010982">
    <property type="entry name" value="Lambda_DNA-bd_dom_sf"/>
</dbReference>
<evidence type="ECO:0000313" key="1">
    <source>
        <dbReference type="EMBL" id="NEG56111.1"/>
    </source>
</evidence>
<dbReference type="RefSeq" id="WP_163197872.1">
    <property type="nucleotide sequence ID" value="NZ_WHZV01000012.1"/>
</dbReference>
<proteinExistence type="predicted"/>
<accession>A0A6L9SYB0</accession>
<name>A0A6L9SYB0_9BIFI</name>
<dbReference type="GO" id="GO:0003677">
    <property type="term" value="F:DNA binding"/>
    <property type="evidence" value="ECO:0007669"/>
    <property type="project" value="InterPro"/>
</dbReference>
<keyword evidence="2" id="KW-1185">Reference proteome</keyword>
<dbReference type="AlphaFoldDB" id="A0A6L9SYB0"/>